<gene>
    <name evidence="3" type="ORF">Ocin01_05029</name>
</gene>
<feature type="compositionally biased region" description="Pro residues" evidence="1">
    <location>
        <begin position="886"/>
        <end position="906"/>
    </location>
</feature>
<evidence type="ECO:0000256" key="1">
    <source>
        <dbReference type="SAM" id="MobiDB-lite"/>
    </source>
</evidence>
<feature type="compositionally biased region" description="Polar residues" evidence="1">
    <location>
        <begin position="298"/>
        <end position="311"/>
    </location>
</feature>
<dbReference type="PANTHER" id="PTHR15572">
    <property type="entry name" value="GLIOMA TUMOR SUPPRESSOR CANDIDATE REGION GENE 1"/>
    <property type="match status" value="1"/>
</dbReference>
<evidence type="ECO:0000259" key="2">
    <source>
        <dbReference type="Pfam" id="PF15249"/>
    </source>
</evidence>
<feature type="compositionally biased region" description="Pro residues" evidence="1">
    <location>
        <begin position="1006"/>
        <end position="1032"/>
    </location>
</feature>
<dbReference type="InterPro" id="IPR015671">
    <property type="entry name" value="GSCR1_dom"/>
</dbReference>
<evidence type="ECO:0000313" key="4">
    <source>
        <dbReference type="Proteomes" id="UP000094527"/>
    </source>
</evidence>
<feature type="region of interest" description="Disordered" evidence="1">
    <location>
        <begin position="719"/>
        <end position="782"/>
    </location>
</feature>
<name>A0A1D2N9G5_ORCCI</name>
<dbReference type="Pfam" id="PF15249">
    <property type="entry name" value="GLTSCR1"/>
    <property type="match status" value="1"/>
</dbReference>
<feature type="compositionally biased region" description="Pro residues" evidence="1">
    <location>
        <begin position="857"/>
        <end position="867"/>
    </location>
</feature>
<sequence length="1463" mass="155010">MADGGQRLLDVIDDPNALESFLGGLTADSELLPSAETVDNVVASLARSLDENEYEVDSPNETLFDTLDSSSNHLTDISRSYVPSDFDHVVQNDAFTSNLDGFSNGNNVIRGNLSSHHEQQTPIGTSGCDQFVGSNSVISASSVSSVKTVTSNNIKQLSVSNCDPSKSTSNFVQAGQIQLTQNSISSASNNLNFTFSQDLQHKHSVTVSASQNQLNQVTSLSSVSVEGQIQQNVPSNSTNNLISVVGSANENGVVGSLSDTSRSFQVVSNNQQSGQIKAQNLPPNNNNNSSQNTSANNIQVTSGSSSVSNAPVTNDATASSNATSNVSLSNSVCATSVIGSTASIQQQAQQYITSTSTQQSTAVNQLVSGQTVSIPSMTSAGGGQSYIAMEQPTTAFITGHNPFGSANVALVATGGGTPTYAVLPTTQQFLTNAIIPQSHTIQTLTKTANGAYFQTTGTPQLVATSNVNALQNVSVANATSDAMSSTIVKPKQPPQLLPKPLSQVNTTVTTSTSSMTTPPVTSVSSSTESSGGTGSQQQQTSLPATSTSTASTSVTDGVVTQIIQQSQHQLSSVGGNTGTVALTPQQSFAIGNATGLGQVVVSQVGSLSTMTAPQQAQLAGTIVVNQYGQPMLLPTASTAQAGALQLILRQQPTQQQVLTIQTPSGAATLSAQATGQTNAAGKPIVRYVSQVPQVAQTSGYGLQQIQTPNGPAWVANQYMNQQQQQQQQQHHHQRTQSNQTQTQPQQMRDTEQQQISVPDSSSEPPPPKKAKTKSKNSKKKVTLDLEQLLKQSGIMDEDLNDDMSFDFGFGSMDTQPNGFPPSPQIPPAQIPVINTTETPKKSSSKKSKSNAKKSPATPQPPPAPVTLPSPSAKTPKRKSPSKKKPVPPPTPPPPPSSLPPPPPPIVTTPSKSKSSKKKSGSSANENQKSEPKTASSKKTVPPKKISSLDTLLATIDAVAAAAGASNTALISLSPTPPPPPAPSRTKPTPSPKTKSRSKSSKAQATPVPPPAKTEPPPPPIISIPSSIPPPPVATYSQSYVSAPSISVSQSFLNNTNSGIPSVSVAPSQHTSVAPTQSINAPTSSPRASTPNLTNGSTSVTTSNTGVTRVVQTIQLTPQNQQLLRNIQTQIQKLCALPKRSETEQSALQKLVVLQQQVIATGIPVPNPAHLNNENTHGKGPFGTATSVPVSSAPSTSSVSVPFSQHHVPSSSSYMPSTYSMARSMVDDKKAEEQRLANLKAEEEKRARWKKEEFEMLLQRDQQYVVKPDYEVPFASQKDAVERLMKYHIYRDRNDMNFEEFDAEFGNNAGILLEKFSVMLSKYRNLLLKESMKEVGCPERVMLERMFVSEEKVRLEQDRMLVAHGDYLELPPPPDSWVPKIKEMVDKEMVDYEHQDPVVSQQVQSAIDSIIGCEADDTSNYLLEESDKIEYDAFGVPINSSGYAGLTSAASSADIDEAVRSILT</sequence>
<feature type="compositionally biased region" description="Basic residues" evidence="1">
    <location>
        <begin position="874"/>
        <end position="885"/>
    </location>
</feature>
<dbReference type="InterPro" id="IPR052438">
    <property type="entry name" value="Chromatin_remod/trans_coact"/>
</dbReference>
<feature type="compositionally biased region" description="Basic residues" evidence="1">
    <location>
        <begin position="842"/>
        <end position="851"/>
    </location>
</feature>
<dbReference type="OMA" id="SDFSWAD"/>
<feature type="compositionally biased region" description="Low complexity" evidence="1">
    <location>
        <begin position="312"/>
        <end position="325"/>
    </location>
</feature>
<feature type="region of interest" description="Disordered" evidence="1">
    <location>
        <begin position="1062"/>
        <end position="1103"/>
    </location>
</feature>
<feature type="region of interest" description="Disordered" evidence="1">
    <location>
        <begin position="969"/>
        <end position="1036"/>
    </location>
</feature>
<feature type="region of interest" description="Disordered" evidence="1">
    <location>
        <begin position="805"/>
        <end position="944"/>
    </location>
</feature>
<feature type="compositionally biased region" description="Low complexity" evidence="1">
    <location>
        <begin position="719"/>
        <end position="728"/>
    </location>
</feature>
<feature type="compositionally biased region" description="Low complexity" evidence="1">
    <location>
        <begin position="498"/>
        <end position="550"/>
    </location>
</feature>
<feature type="compositionally biased region" description="Pro residues" evidence="1">
    <location>
        <begin position="818"/>
        <end position="829"/>
    </location>
</feature>
<protein>
    <recommendedName>
        <fullName evidence="2">GLTSCR protein conserved domain-containing protein</fullName>
    </recommendedName>
</protein>
<feature type="compositionally biased region" description="Low complexity" evidence="1">
    <location>
        <begin position="735"/>
        <end position="746"/>
    </location>
</feature>
<feature type="compositionally biased region" description="Low complexity" evidence="1">
    <location>
        <begin position="278"/>
        <end position="297"/>
    </location>
</feature>
<dbReference type="GO" id="GO:0016514">
    <property type="term" value="C:SWI/SNF complex"/>
    <property type="evidence" value="ECO:0007669"/>
    <property type="project" value="TreeGrafter"/>
</dbReference>
<keyword evidence="4" id="KW-1185">Reference proteome</keyword>
<comment type="caution">
    <text evidence="3">The sequence shown here is derived from an EMBL/GenBank/DDBJ whole genome shotgun (WGS) entry which is preliminary data.</text>
</comment>
<feature type="compositionally biased region" description="Polar residues" evidence="1">
    <location>
        <begin position="267"/>
        <end position="277"/>
    </location>
</feature>
<feature type="compositionally biased region" description="Basic residues" evidence="1">
    <location>
        <begin position="768"/>
        <end position="780"/>
    </location>
</feature>
<proteinExistence type="predicted"/>
<dbReference type="GO" id="GO:0045893">
    <property type="term" value="P:positive regulation of DNA-templated transcription"/>
    <property type="evidence" value="ECO:0007669"/>
    <property type="project" value="TreeGrafter"/>
</dbReference>
<dbReference type="OrthoDB" id="2556847at2759"/>
<accession>A0A1D2N9G5</accession>
<dbReference type="Proteomes" id="UP000094527">
    <property type="component" value="Unassembled WGS sequence"/>
</dbReference>
<dbReference type="STRING" id="48709.A0A1D2N9G5"/>
<dbReference type="PRINTS" id="PR01217">
    <property type="entry name" value="PRICHEXTENSN"/>
</dbReference>
<feature type="region of interest" description="Disordered" evidence="1">
    <location>
        <begin position="482"/>
        <end position="550"/>
    </location>
</feature>
<feature type="compositionally biased region" description="Polar residues" evidence="1">
    <location>
        <begin position="1062"/>
        <end position="1092"/>
    </location>
</feature>
<feature type="domain" description="GLTSCR protein conserved" evidence="2">
    <location>
        <begin position="1260"/>
        <end position="1358"/>
    </location>
</feature>
<evidence type="ECO:0000313" key="3">
    <source>
        <dbReference type="EMBL" id="ODN01636.1"/>
    </source>
</evidence>
<dbReference type="EMBL" id="LJIJ01000145">
    <property type="protein sequence ID" value="ODN01636.1"/>
    <property type="molecule type" value="Genomic_DNA"/>
</dbReference>
<feature type="region of interest" description="Disordered" evidence="1">
    <location>
        <begin position="267"/>
        <end position="325"/>
    </location>
</feature>
<feature type="compositionally biased region" description="Low complexity" evidence="1">
    <location>
        <begin position="1093"/>
        <end position="1103"/>
    </location>
</feature>
<dbReference type="PANTHER" id="PTHR15572:SF0">
    <property type="entry name" value="GLUTAMINE-RICH PROTEIN-RELATED"/>
    <property type="match status" value="1"/>
</dbReference>
<organism evidence="3 4">
    <name type="scientific">Orchesella cincta</name>
    <name type="common">Springtail</name>
    <name type="synonym">Podura cincta</name>
    <dbReference type="NCBI Taxonomy" id="48709"/>
    <lineage>
        <taxon>Eukaryota</taxon>
        <taxon>Metazoa</taxon>
        <taxon>Ecdysozoa</taxon>
        <taxon>Arthropoda</taxon>
        <taxon>Hexapoda</taxon>
        <taxon>Collembola</taxon>
        <taxon>Entomobryomorpha</taxon>
        <taxon>Entomobryoidea</taxon>
        <taxon>Orchesellidae</taxon>
        <taxon>Orchesellinae</taxon>
        <taxon>Orchesella</taxon>
    </lineage>
</organism>
<reference evidence="3 4" key="1">
    <citation type="journal article" date="2016" name="Genome Biol. Evol.">
        <title>Gene Family Evolution Reflects Adaptation to Soil Environmental Stressors in the Genome of the Collembolan Orchesella cincta.</title>
        <authorList>
            <person name="Faddeeva-Vakhrusheva A."/>
            <person name="Derks M.F."/>
            <person name="Anvar S.Y."/>
            <person name="Agamennone V."/>
            <person name="Suring W."/>
            <person name="Smit S."/>
            <person name="van Straalen N.M."/>
            <person name="Roelofs D."/>
        </authorList>
    </citation>
    <scope>NUCLEOTIDE SEQUENCE [LARGE SCALE GENOMIC DNA]</scope>
    <source>
        <tissue evidence="3">Mixed pool</tissue>
    </source>
</reference>